<keyword evidence="2" id="KW-1133">Transmembrane helix</keyword>
<organism evidence="3 4">
    <name type="scientific">Arthrobacter horti</name>
    <dbReference type="NCBI Taxonomy" id="3068273"/>
    <lineage>
        <taxon>Bacteria</taxon>
        <taxon>Bacillati</taxon>
        <taxon>Actinomycetota</taxon>
        <taxon>Actinomycetes</taxon>
        <taxon>Micrococcales</taxon>
        <taxon>Micrococcaceae</taxon>
        <taxon>Arthrobacter</taxon>
    </lineage>
</organism>
<feature type="region of interest" description="Disordered" evidence="1">
    <location>
        <begin position="1"/>
        <end position="70"/>
    </location>
</feature>
<evidence type="ECO:0008006" key="5">
    <source>
        <dbReference type="Google" id="ProtNLM"/>
    </source>
</evidence>
<accession>A0ABT9IR92</accession>
<sequence length="142" mass="15034">MSTHDPRPEDEQENTAAYELPLQPPTLALGPLEPEPRPGAQPGPQPAPHLELPTPPHAPSSWSYTPPPEHRGPRVGTVVWGLLLMALATLLVISRMGLVVLDGGEVLIWLMLGTGAALLVGGLVSAAGRKNRDGRDGVTKQN</sequence>
<keyword evidence="4" id="KW-1185">Reference proteome</keyword>
<name>A0ABT9IR92_9MICC</name>
<dbReference type="RefSeq" id="WP_305997157.1">
    <property type="nucleotide sequence ID" value="NZ_JAVALS010000010.1"/>
</dbReference>
<gene>
    <name evidence="3" type="ORF">Q9R02_13195</name>
</gene>
<evidence type="ECO:0000256" key="1">
    <source>
        <dbReference type="SAM" id="MobiDB-lite"/>
    </source>
</evidence>
<dbReference type="EMBL" id="JAVALS010000010">
    <property type="protein sequence ID" value="MDP5228114.1"/>
    <property type="molecule type" value="Genomic_DNA"/>
</dbReference>
<feature type="transmembrane region" description="Helical" evidence="2">
    <location>
        <begin position="78"/>
        <end position="100"/>
    </location>
</feature>
<evidence type="ECO:0000313" key="4">
    <source>
        <dbReference type="Proteomes" id="UP001232725"/>
    </source>
</evidence>
<feature type="transmembrane region" description="Helical" evidence="2">
    <location>
        <begin position="106"/>
        <end position="127"/>
    </location>
</feature>
<protein>
    <recommendedName>
        <fullName evidence="5">Integral membrane protein</fullName>
    </recommendedName>
</protein>
<reference evidence="3 4" key="1">
    <citation type="submission" date="2023-08" db="EMBL/GenBank/DDBJ databases">
        <title>Arthrobacter horti sp. nov., isolated from forest soil.</title>
        <authorList>
            <person name="Park M."/>
        </authorList>
    </citation>
    <scope>NUCLEOTIDE SEQUENCE [LARGE SCALE GENOMIC DNA]</scope>
    <source>
        <strain evidence="3 4">YJM1</strain>
    </source>
</reference>
<proteinExistence type="predicted"/>
<keyword evidence="2" id="KW-0472">Membrane</keyword>
<dbReference type="Proteomes" id="UP001232725">
    <property type="component" value="Unassembled WGS sequence"/>
</dbReference>
<comment type="caution">
    <text evidence="3">The sequence shown here is derived from an EMBL/GenBank/DDBJ whole genome shotgun (WGS) entry which is preliminary data.</text>
</comment>
<evidence type="ECO:0000313" key="3">
    <source>
        <dbReference type="EMBL" id="MDP5228114.1"/>
    </source>
</evidence>
<keyword evidence="2" id="KW-0812">Transmembrane</keyword>
<feature type="compositionally biased region" description="Pro residues" evidence="1">
    <location>
        <begin position="37"/>
        <end position="58"/>
    </location>
</feature>
<evidence type="ECO:0000256" key="2">
    <source>
        <dbReference type="SAM" id="Phobius"/>
    </source>
</evidence>